<name>A0A6J5XNS3_PRUAR</name>
<evidence type="ECO:0000256" key="3">
    <source>
        <dbReference type="ARBA" id="ARBA00023315"/>
    </source>
</evidence>
<evidence type="ECO:0000313" key="4">
    <source>
        <dbReference type="EMBL" id="CAB4315299.1"/>
    </source>
</evidence>
<dbReference type="OrthoDB" id="671439at2759"/>
<sequence>MLAGHIWRCACKARKLADDQDTEVFIPIDDDYLISALDYLELHRPCASPLVMGPLSIRCPNLRINSWIRLPIYDADFGWGRPIFMGTAALFDGMCLLLPSASNGGNLSLMISLPSEHMKSFSNLLYDIQGHNFKIAPKL</sequence>
<dbReference type="GO" id="GO:0016747">
    <property type="term" value="F:acyltransferase activity, transferring groups other than amino-acyl groups"/>
    <property type="evidence" value="ECO:0007669"/>
    <property type="project" value="TreeGrafter"/>
</dbReference>
<dbReference type="AlphaFoldDB" id="A0A6J5XNS3"/>
<dbReference type="Pfam" id="PF02458">
    <property type="entry name" value="Transferase"/>
    <property type="match status" value="1"/>
</dbReference>
<reference evidence="5" key="1">
    <citation type="journal article" date="2020" name="Genome Biol.">
        <title>Gamete binning: chromosome-level and haplotype-resolved genome assembly enabled by high-throughput single-cell sequencing of gamete genomes.</title>
        <authorList>
            <person name="Campoy J.A."/>
            <person name="Sun H."/>
            <person name="Goel M."/>
            <person name="Jiao W.-B."/>
            <person name="Folz-Donahue K."/>
            <person name="Wang N."/>
            <person name="Rubio M."/>
            <person name="Liu C."/>
            <person name="Kukat C."/>
            <person name="Ruiz D."/>
            <person name="Huettel B."/>
            <person name="Schneeberger K."/>
        </authorList>
    </citation>
    <scope>NUCLEOTIDE SEQUENCE [LARGE SCALE GENOMIC DNA]</scope>
    <source>
        <strain evidence="5">cv. Rojo Pasion</strain>
    </source>
</reference>
<dbReference type="InterPro" id="IPR050317">
    <property type="entry name" value="Plant_Fungal_Acyltransferase"/>
</dbReference>
<dbReference type="Proteomes" id="UP000507245">
    <property type="component" value="Unassembled WGS sequence"/>
</dbReference>
<dbReference type="EMBL" id="CAEKKB010000006">
    <property type="protein sequence ID" value="CAB4315299.1"/>
    <property type="molecule type" value="Genomic_DNA"/>
</dbReference>
<comment type="similarity">
    <text evidence="1">Belongs to the plant acyltransferase family.</text>
</comment>
<accession>A0A6J5XNS3</accession>
<dbReference type="PANTHER" id="PTHR31642">
    <property type="entry name" value="TRICHOTHECENE 3-O-ACETYLTRANSFERASE"/>
    <property type="match status" value="1"/>
</dbReference>
<keyword evidence="2" id="KW-0808">Transferase</keyword>
<dbReference type="PANTHER" id="PTHR31642:SF11">
    <property type="entry name" value="SHIKIMATE O-HYDROXYCINNAMOYLTRANSFERASE"/>
    <property type="match status" value="1"/>
</dbReference>
<keyword evidence="5" id="KW-1185">Reference proteome</keyword>
<dbReference type="InterPro" id="IPR023213">
    <property type="entry name" value="CAT-like_dom_sf"/>
</dbReference>
<evidence type="ECO:0000256" key="2">
    <source>
        <dbReference type="ARBA" id="ARBA00022679"/>
    </source>
</evidence>
<keyword evidence="3" id="KW-0012">Acyltransferase</keyword>
<proteinExistence type="inferred from homology"/>
<protein>
    <submittedName>
        <fullName evidence="4">Uncharacterized protein</fullName>
    </submittedName>
</protein>
<dbReference type="Gene3D" id="3.30.559.10">
    <property type="entry name" value="Chloramphenicol acetyltransferase-like domain"/>
    <property type="match status" value="1"/>
</dbReference>
<gene>
    <name evidence="4" type="ORF">ORAREDHAP_LOCUS39938</name>
</gene>
<evidence type="ECO:0000256" key="1">
    <source>
        <dbReference type="ARBA" id="ARBA00009861"/>
    </source>
</evidence>
<organism evidence="4 5">
    <name type="scientific">Prunus armeniaca</name>
    <name type="common">Apricot</name>
    <name type="synonym">Armeniaca vulgaris</name>
    <dbReference type="NCBI Taxonomy" id="36596"/>
    <lineage>
        <taxon>Eukaryota</taxon>
        <taxon>Viridiplantae</taxon>
        <taxon>Streptophyta</taxon>
        <taxon>Embryophyta</taxon>
        <taxon>Tracheophyta</taxon>
        <taxon>Spermatophyta</taxon>
        <taxon>Magnoliopsida</taxon>
        <taxon>eudicotyledons</taxon>
        <taxon>Gunneridae</taxon>
        <taxon>Pentapetalae</taxon>
        <taxon>rosids</taxon>
        <taxon>fabids</taxon>
        <taxon>Rosales</taxon>
        <taxon>Rosaceae</taxon>
        <taxon>Amygdaloideae</taxon>
        <taxon>Amygdaleae</taxon>
        <taxon>Prunus</taxon>
    </lineage>
</organism>
<evidence type="ECO:0000313" key="5">
    <source>
        <dbReference type="Proteomes" id="UP000507245"/>
    </source>
</evidence>